<dbReference type="InParanoid" id="V5ILA9"/>
<gene>
    <name evidence="1" type="ORF">NCU12076</name>
</gene>
<dbReference type="OrthoDB" id="10606153at2759"/>
<sequence length="114" mass="12395">MSAATAGDDEGNSWFNAGNLHVLKPSSHLCVEAVVVATTIIVAVERPQRQACDIASADGRENVLADPILAIIVLAMIEKINVFVAIESLDQLGDMIPLARTSLVFWRPRSKRRE</sequence>
<dbReference type="Proteomes" id="UP000001805">
    <property type="component" value="Chromosome 5, Linkage Group VI"/>
</dbReference>
<protein>
    <submittedName>
        <fullName evidence="1">Uncharacterized protein</fullName>
    </submittedName>
</protein>
<accession>V5ILA9</accession>
<dbReference type="RefSeq" id="XP_011395037.1">
    <property type="nucleotide sequence ID" value="XM_011396735.1"/>
</dbReference>
<evidence type="ECO:0000313" key="2">
    <source>
        <dbReference type="Proteomes" id="UP000001805"/>
    </source>
</evidence>
<name>V5ILA9_NEUCR</name>
<dbReference type="KEGG" id="ncr:NCU12076"/>
<dbReference type="VEuPathDB" id="FungiDB:NCU12076"/>
<reference evidence="1 2" key="1">
    <citation type="journal article" date="2003" name="Nature">
        <title>The genome sequence of the filamentous fungus Neurospora crassa.</title>
        <authorList>
            <person name="Galagan J.E."/>
            <person name="Calvo S.E."/>
            <person name="Borkovich K.A."/>
            <person name="Selker E.U."/>
            <person name="Read N.D."/>
            <person name="Jaffe D."/>
            <person name="FitzHugh W."/>
            <person name="Ma L.J."/>
            <person name="Smirnov S."/>
            <person name="Purcell S."/>
            <person name="Rehman B."/>
            <person name="Elkins T."/>
            <person name="Engels R."/>
            <person name="Wang S."/>
            <person name="Nielsen C.B."/>
            <person name="Butler J."/>
            <person name="Endrizzi M."/>
            <person name="Qui D."/>
            <person name="Ianakiev P."/>
            <person name="Bell-Pedersen D."/>
            <person name="Nelson M.A."/>
            <person name="Werner-Washburne M."/>
            <person name="Selitrennikoff C.P."/>
            <person name="Kinsey J.A."/>
            <person name="Braun E.L."/>
            <person name="Zelter A."/>
            <person name="Schulte U."/>
            <person name="Kothe G.O."/>
            <person name="Jedd G."/>
            <person name="Mewes W."/>
            <person name="Staben C."/>
            <person name="Marcotte E."/>
            <person name="Greenberg D."/>
            <person name="Roy A."/>
            <person name="Foley K."/>
            <person name="Naylor J."/>
            <person name="Stange-Thomann N."/>
            <person name="Barrett R."/>
            <person name="Gnerre S."/>
            <person name="Kamal M."/>
            <person name="Kamvysselis M."/>
            <person name="Mauceli E."/>
            <person name="Bielke C."/>
            <person name="Rudd S."/>
            <person name="Frishman D."/>
            <person name="Krystofova S."/>
            <person name="Rasmussen C."/>
            <person name="Metzenberg R.L."/>
            <person name="Perkins D.D."/>
            <person name="Kroken S."/>
            <person name="Cogoni C."/>
            <person name="Macino G."/>
            <person name="Catcheside D."/>
            <person name="Li W."/>
            <person name="Pratt R.J."/>
            <person name="Osmani S.A."/>
            <person name="DeSouza C.P."/>
            <person name="Glass L."/>
            <person name="Orbach M.J."/>
            <person name="Berglund J.A."/>
            <person name="Voelker R."/>
            <person name="Yarden O."/>
            <person name="Plamann M."/>
            <person name="Seiler S."/>
            <person name="Dunlap J."/>
            <person name="Radford A."/>
            <person name="Aramayo R."/>
            <person name="Natvig D.O."/>
            <person name="Alex L.A."/>
            <person name="Mannhaupt G."/>
            <person name="Ebbole D.J."/>
            <person name="Freitag M."/>
            <person name="Paulsen I."/>
            <person name="Sachs M.S."/>
            <person name="Lander E.S."/>
            <person name="Nusbaum C."/>
            <person name="Birren B."/>
        </authorList>
    </citation>
    <scope>NUCLEOTIDE SEQUENCE [LARGE SCALE GENOMIC DNA]</scope>
    <source>
        <strain evidence="2">ATCC 24698 / 74-OR23-1A / CBS 708.71 / DSM 1257 / FGSC 987</strain>
    </source>
</reference>
<dbReference type="GeneID" id="23568576"/>
<proteinExistence type="predicted"/>
<keyword evidence="2" id="KW-1185">Reference proteome</keyword>
<dbReference type="EMBL" id="CM002241">
    <property type="protein sequence ID" value="ESA42115.1"/>
    <property type="molecule type" value="Genomic_DNA"/>
</dbReference>
<evidence type="ECO:0000313" key="1">
    <source>
        <dbReference type="EMBL" id="ESA42115.1"/>
    </source>
</evidence>
<organism evidence="1 2">
    <name type="scientific">Neurospora crassa (strain ATCC 24698 / 74-OR23-1A / CBS 708.71 / DSM 1257 / FGSC 987)</name>
    <dbReference type="NCBI Taxonomy" id="367110"/>
    <lineage>
        <taxon>Eukaryota</taxon>
        <taxon>Fungi</taxon>
        <taxon>Dikarya</taxon>
        <taxon>Ascomycota</taxon>
        <taxon>Pezizomycotina</taxon>
        <taxon>Sordariomycetes</taxon>
        <taxon>Sordariomycetidae</taxon>
        <taxon>Sordariales</taxon>
        <taxon>Sordariaceae</taxon>
        <taxon>Neurospora</taxon>
    </lineage>
</organism>
<dbReference type="AlphaFoldDB" id="V5ILA9"/>